<sequence length="49" mass="5239">MARLQLSTVRTADPAPLAQVAGLAFLTPLVPNDHCSSTYSLPGEGFMHR</sequence>
<organism evidence="1 2">
    <name type="scientific">Rhizoctonia solani</name>
    <dbReference type="NCBI Taxonomy" id="456999"/>
    <lineage>
        <taxon>Eukaryota</taxon>
        <taxon>Fungi</taxon>
        <taxon>Dikarya</taxon>
        <taxon>Basidiomycota</taxon>
        <taxon>Agaricomycotina</taxon>
        <taxon>Agaricomycetes</taxon>
        <taxon>Cantharellales</taxon>
        <taxon>Ceratobasidiaceae</taxon>
        <taxon>Rhizoctonia</taxon>
    </lineage>
</organism>
<evidence type="ECO:0000313" key="1">
    <source>
        <dbReference type="EMBL" id="CAE6531019.1"/>
    </source>
</evidence>
<evidence type="ECO:0000313" key="2">
    <source>
        <dbReference type="Proteomes" id="UP000663831"/>
    </source>
</evidence>
<reference evidence="1" key="1">
    <citation type="submission" date="2021-01" db="EMBL/GenBank/DDBJ databases">
        <authorList>
            <person name="Kaushik A."/>
        </authorList>
    </citation>
    <scope>NUCLEOTIDE SEQUENCE</scope>
    <source>
        <strain evidence="1">AG3-1AP</strain>
    </source>
</reference>
<dbReference type="EMBL" id="CAJMWV010007692">
    <property type="protein sequence ID" value="CAE6531019.1"/>
    <property type="molecule type" value="Genomic_DNA"/>
</dbReference>
<dbReference type="Proteomes" id="UP000663831">
    <property type="component" value="Unassembled WGS sequence"/>
</dbReference>
<feature type="non-terminal residue" evidence="1">
    <location>
        <position position="1"/>
    </location>
</feature>
<name>A0A8H3DLF1_9AGAM</name>
<comment type="caution">
    <text evidence="1">The sequence shown here is derived from an EMBL/GenBank/DDBJ whole genome shotgun (WGS) entry which is preliminary data.</text>
</comment>
<dbReference type="AlphaFoldDB" id="A0A8H3DLF1"/>
<gene>
    <name evidence="1" type="ORF">RDB_LOCUS157758</name>
</gene>
<protein>
    <submittedName>
        <fullName evidence="1">Uncharacterized protein</fullName>
    </submittedName>
</protein>
<accession>A0A8H3DLF1</accession>
<proteinExistence type="predicted"/>